<dbReference type="PANTHER" id="PTHR18895:SF74">
    <property type="entry name" value="MTRF1L RELEASE FACTOR GLUTAMINE METHYLTRANSFERASE"/>
    <property type="match status" value="1"/>
</dbReference>
<proteinExistence type="predicted"/>
<dbReference type="InterPro" id="IPR007848">
    <property type="entry name" value="Small_mtfrase_dom"/>
</dbReference>
<sequence length="326" mass="35372">MTFGASMHKEPLQTDQQWALLGLGQALHKRGYRFITATPLTHERVNERHDNAMARDLAGVFGWSRPFLPELLDAELLELMRAADILIEEGSGQLRSAVRFSSLGEQLFVHSRYPTSQADSVFFGPDTYRFVRAIDVFLNVPCSSAINRAVDICCGAGPGAQCIALARPQAEVLAVDINPRALAFTGVNAALSGADNLRAQHSDLLKDVDGDFDLIVANPPYMLDSESRAYRDGGGELGAGLSRAIVEAAIARLAPGGTLLLYTGVAMIASGDPFLAYIRDTLGDSSLAWRYEEMDPDVFGEELLKPGYEAVERIAAVVLTVTRRTD</sequence>
<evidence type="ECO:0000256" key="2">
    <source>
        <dbReference type="ARBA" id="ARBA00022679"/>
    </source>
</evidence>
<dbReference type="PANTHER" id="PTHR18895">
    <property type="entry name" value="HEMK METHYLTRANSFERASE"/>
    <property type="match status" value="1"/>
</dbReference>
<evidence type="ECO:0000313" key="5">
    <source>
        <dbReference type="EMBL" id="SDF27441.1"/>
    </source>
</evidence>
<dbReference type="GO" id="GO:0003676">
    <property type="term" value="F:nucleic acid binding"/>
    <property type="evidence" value="ECO:0007669"/>
    <property type="project" value="InterPro"/>
</dbReference>
<dbReference type="SUPFAM" id="SSF53335">
    <property type="entry name" value="S-adenosyl-L-methionine-dependent methyltransferases"/>
    <property type="match status" value="1"/>
</dbReference>
<gene>
    <name evidence="5" type="ORF">SAMN05216381_1230</name>
</gene>
<dbReference type="Pfam" id="PF05175">
    <property type="entry name" value="MTS"/>
    <property type="match status" value="1"/>
</dbReference>
<name>A0A1G7JRF6_9GAMM</name>
<dbReference type="Proteomes" id="UP000243378">
    <property type="component" value="Unassembled WGS sequence"/>
</dbReference>
<evidence type="ECO:0000256" key="3">
    <source>
        <dbReference type="ARBA" id="ARBA00022691"/>
    </source>
</evidence>
<reference evidence="5 6" key="1">
    <citation type="submission" date="2016-10" db="EMBL/GenBank/DDBJ databases">
        <authorList>
            <person name="de Groot N.N."/>
        </authorList>
    </citation>
    <scope>NUCLEOTIDE SEQUENCE [LARGE SCALE GENOMIC DNA]</scope>
    <source>
        <strain evidence="5 6">LMG 25475</strain>
    </source>
</reference>
<accession>A0A1G7JRF6</accession>
<evidence type="ECO:0000256" key="1">
    <source>
        <dbReference type="ARBA" id="ARBA00022603"/>
    </source>
</evidence>
<keyword evidence="2" id="KW-0808">Transferase</keyword>
<dbReference type="CDD" id="cd02440">
    <property type="entry name" value="AdoMet_MTases"/>
    <property type="match status" value="1"/>
</dbReference>
<dbReference type="GO" id="GO:0032259">
    <property type="term" value="P:methylation"/>
    <property type="evidence" value="ECO:0007669"/>
    <property type="project" value="UniProtKB-KW"/>
</dbReference>
<dbReference type="EMBL" id="FNBM01000002">
    <property type="protein sequence ID" value="SDF27441.1"/>
    <property type="molecule type" value="Genomic_DNA"/>
</dbReference>
<evidence type="ECO:0000313" key="6">
    <source>
        <dbReference type="Proteomes" id="UP000243378"/>
    </source>
</evidence>
<organism evidence="5 6">
    <name type="scientific">Phytopseudomonas seleniipraecipitans</name>
    <dbReference type="NCBI Taxonomy" id="640205"/>
    <lineage>
        <taxon>Bacteria</taxon>
        <taxon>Pseudomonadati</taxon>
        <taxon>Pseudomonadota</taxon>
        <taxon>Gammaproteobacteria</taxon>
        <taxon>Pseudomonadales</taxon>
        <taxon>Pseudomonadaceae</taxon>
        <taxon>Phytopseudomonas</taxon>
    </lineage>
</organism>
<keyword evidence="1 5" id="KW-0489">Methyltransferase</keyword>
<dbReference type="GO" id="GO:0036009">
    <property type="term" value="F:protein-glutamine N-methyltransferase activity"/>
    <property type="evidence" value="ECO:0007669"/>
    <property type="project" value="TreeGrafter"/>
</dbReference>
<dbReference type="InterPro" id="IPR002052">
    <property type="entry name" value="DNA_methylase_N6_adenine_CS"/>
</dbReference>
<protein>
    <submittedName>
        <fullName evidence="5">Methylase of polypeptide chain release factors</fullName>
    </submittedName>
</protein>
<dbReference type="STRING" id="640205.SAMN05216381_1230"/>
<dbReference type="InterPro" id="IPR050320">
    <property type="entry name" value="N5-glutamine_MTase"/>
</dbReference>
<feature type="domain" description="Methyltransferase small" evidence="4">
    <location>
        <begin position="146"/>
        <end position="261"/>
    </location>
</feature>
<dbReference type="Gene3D" id="3.40.50.150">
    <property type="entry name" value="Vaccinia Virus protein VP39"/>
    <property type="match status" value="1"/>
</dbReference>
<dbReference type="PROSITE" id="PS00092">
    <property type="entry name" value="N6_MTASE"/>
    <property type="match status" value="1"/>
</dbReference>
<dbReference type="AlphaFoldDB" id="A0A1G7JRF6"/>
<keyword evidence="3" id="KW-0949">S-adenosyl-L-methionine</keyword>
<evidence type="ECO:0000259" key="4">
    <source>
        <dbReference type="Pfam" id="PF05175"/>
    </source>
</evidence>
<dbReference type="InterPro" id="IPR029063">
    <property type="entry name" value="SAM-dependent_MTases_sf"/>
</dbReference>